<feature type="active site" description="Proton acceptor" evidence="9">
    <location>
        <position position="45"/>
    </location>
</feature>
<evidence type="ECO:0000256" key="1">
    <source>
        <dbReference type="ARBA" id="ARBA00003365"/>
    </source>
</evidence>
<reference evidence="11 12" key="1">
    <citation type="submission" date="2014-09" db="EMBL/GenBank/DDBJ databases">
        <authorList>
            <person name="Urmite Genomes Urmite Genomes"/>
        </authorList>
    </citation>
    <scope>NUCLEOTIDE SEQUENCE [LARGE SCALE GENOMIC DNA]</scope>
    <source>
        <strain evidence="11 12">ES2</strain>
    </source>
</reference>
<comment type="function">
    <text evidence="1 9">The alpha subunit is responsible for the aldol cleavage of indoleglycerol phosphate to indole and glyceraldehyde 3-phosphate.</text>
</comment>
<dbReference type="InterPro" id="IPR018204">
    <property type="entry name" value="Trp_synthase_alpha_AS"/>
</dbReference>
<dbReference type="PROSITE" id="PS00167">
    <property type="entry name" value="TRP_SYNTHASE_ALPHA"/>
    <property type="match status" value="1"/>
</dbReference>
<dbReference type="InterPro" id="IPR002028">
    <property type="entry name" value="Trp_synthase_suA"/>
</dbReference>
<keyword evidence="6 9" id="KW-0057">Aromatic amino acid biosynthesis</keyword>
<gene>
    <name evidence="9 11" type="primary">trpA</name>
    <name evidence="11" type="ORF">BN1080_03055</name>
</gene>
<keyword evidence="4 9" id="KW-0028">Amino-acid biosynthesis</keyword>
<dbReference type="Gene3D" id="3.20.20.70">
    <property type="entry name" value="Aldolase class I"/>
    <property type="match status" value="1"/>
</dbReference>
<dbReference type="FunFam" id="3.20.20.70:FF:000037">
    <property type="entry name" value="Tryptophan synthase alpha chain"/>
    <property type="match status" value="1"/>
</dbReference>
<dbReference type="PANTHER" id="PTHR43406">
    <property type="entry name" value="TRYPTOPHAN SYNTHASE, ALPHA CHAIN"/>
    <property type="match status" value="1"/>
</dbReference>
<evidence type="ECO:0000256" key="2">
    <source>
        <dbReference type="ARBA" id="ARBA00004733"/>
    </source>
</evidence>
<comment type="subunit">
    <text evidence="3 9">Tetramer of two alpha and two beta chains.</text>
</comment>
<dbReference type="Pfam" id="PF00290">
    <property type="entry name" value="Trp_syntA"/>
    <property type="match status" value="1"/>
</dbReference>
<evidence type="ECO:0000256" key="3">
    <source>
        <dbReference type="ARBA" id="ARBA00011270"/>
    </source>
</evidence>
<name>A0A098EQF8_9BACL</name>
<evidence type="ECO:0000256" key="6">
    <source>
        <dbReference type="ARBA" id="ARBA00023141"/>
    </source>
</evidence>
<evidence type="ECO:0000256" key="5">
    <source>
        <dbReference type="ARBA" id="ARBA00022822"/>
    </source>
</evidence>
<comment type="catalytic activity">
    <reaction evidence="8 9">
        <text>(1S,2R)-1-C-(indol-3-yl)glycerol 3-phosphate + L-serine = D-glyceraldehyde 3-phosphate + L-tryptophan + H2O</text>
        <dbReference type="Rhea" id="RHEA:10532"/>
        <dbReference type="ChEBI" id="CHEBI:15377"/>
        <dbReference type="ChEBI" id="CHEBI:33384"/>
        <dbReference type="ChEBI" id="CHEBI:57912"/>
        <dbReference type="ChEBI" id="CHEBI:58866"/>
        <dbReference type="ChEBI" id="CHEBI:59776"/>
        <dbReference type="EC" id="4.2.1.20"/>
    </reaction>
</comment>
<dbReference type="STRING" id="1499687.BN1080_03055"/>
<dbReference type="GO" id="GO:0004834">
    <property type="term" value="F:tryptophan synthase activity"/>
    <property type="evidence" value="ECO:0007669"/>
    <property type="project" value="UniProtKB-UniRule"/>
</dbReference>
<dbReference type="RefSeq" id="WP_052653237.1">
    <property type="nucleotide sequence ID" value="NZ_CCXS01000001.1"/>
</dbReference>
<protein>
    <recommendedName>
        <fullName evidence="9">Tryptophan synthase alpha chain</fullName>
        <ecNumber evidence="9">4.2.1.20</ecNumber>
    </recommendedName>
</protein>
<dbReference type="UniPathway" id="UPA00035">
    <property type="reaction ID" value="UER00044"/>
</dbReference>
<evidence type="ECO:0000313" key="12">
    <source>
        <dbReference type="Proteomes" id="UP000043699"/>
    </source>
</evidence>
<evidence type="ECO:0000313" key="11">
    <source>
        <dbReference type="EMBL" id="CEG24037.1"/>
    </source>
</evidence>
<keyword evidence="5 9" id="KW-0822">Tryptophan biosynthesis</keyword>
<dbReference type="EMBL" id="CCXS01000001">
    <property type="protein sequence ID" value="CEG24037.1"/>
    <property type="molecule type" value="Genomic_DNA"/>
</dbReference>
<evidence type="ECO:0000256" key="10">
    <source>
        <dbReference type="RuleBase" id="RU003662"/>
    </source>
</evidence>
<dbReference type="Proteomes" id="UP000043699">
    <property type="component" value="Unassembled WGS sequence"/>
</dbReference>
<proteinExistence type="inferred from homology"/>
<comment type="similarity">
    <text evidence="9 10">Belongs to the TrpA family.</text>
</comment>
<organism evidence="11 12">
    <name type="scientific">Planococcus massiliensis</name>
    <dbReference type="NCBI Taxonomy" id="1499687"/>
    <lineage>
        <taxon>Bacteria</taxon>
        <taxon>Bacillati</taxon>
        <taxon>Bacillota</taxon>
        <taxon>Bacilli</taxon>
        <taxon>Bacillales</taxon>
        <taxon>Caryophanaceae</taxon>
        <taxon>Planococcus</taxon>
    </lineage>
</organism>
<evidence type="ECO:0000256" key="8">
    <source>
        <dbReference type="ARBA" id="ARBA00049047"/>
    </source>
</evidence>
<dbReference type="PANTHER" id="PTHR43406:SF1">
    <property type="entry name" value="TRYPTOPHAN SYNTHASE ALPHA CHAIN, CHLOROPLASTIC"/>
    <property type="match status" value="1"/>
</dbReference>
<dbReference type="InterPro" id="IPR011060">
    <property type="entry name" value="RibuloseP-bd_barrel"/>
</dbReference>
<evidence type="ECO:0000256" key="4">
    <source>
        <dbReference type="ARBA" id="ARBA00022605"/>
    </source>
</evidence>
<dbReference type="OrthoDB" id="9804578at2"/>
<accession>A0A098EQF8</accession>
<comment type="pathway">
    <text evidence="2 9">Amino-acid biosynthesis; L-tryptophan biosynthesis; L-tryptophan from chorismate: step 5/5.</text>
</comment>
<dbReference type="SUPFAM" id="SSF51366">
    <property type="entry name" value="Ribulose-phoshate binding barrel"/>
    <property type="match status" value="1"/>
</dbReference>
<dbReference type="EC" id="4.2.1.20" evidence="9"/>
<dbReference type="AlphaFoldDB" id="A0A098EQF8"/>
<sequence length="256" mass="28199">MKRLKLLKEQDAKAFVAYIMAGDGGLEKLSEQVLYLQKAGVTAIEIGIPFSDPVADGPTIEAAGNRALKAGVTLEKVLKEMASWTFEVEVPLLIMTYLNPVISYGVERFAKECKKARVSGVIIPDLPYEHRQLAHAFLKKEDVALIQLVTLTTTEKRLEAILQEAEGFVYAVTVTGITGARDQISEDVRTFTRKVREKSPVPVYAGFGISKVQHVDMLREDVDGFIVGSAIVEAFRNQTIEEIEPLIQAVTAPHSV</sequence>
<evidence type="ECO:0000256" key="7">
    <source>
        <dbReference type="ARBA" id="ARBA00023239"/>
    </source>
</evidence>
<dbReference type="InterPro" id="IPR013785">
    <property type="entry name" value="Aldolase_TIM"/>
</dbReference>
<keyword evidence="7 9" id="KW-0456">Lyase</keyword>
<dbReference type="CDD" id="cd04724">
    <property type="entry name" value="Tryptophan_synthase_alpha"/>
    <property type="match status" value="1"/>
</dbReference>
<dbReference type="NCBIfam" id="TIGR00262">
    <property type="entry name" value="trpA"/>
    <property type="match status" value="1"/>
</dbReference>
<feature type="active site" description="Proton acceptor" evidence="9">
    <location>
        <position position="56"/>
    </location>
</feature>
<dbReference type="GO" id="GO:0005829">
    <property type="term" value="C:cytosol"/>
    <property type="evidence" value="ECO:0007669"/>
    <property type="project" value="TreeGrafter"/>
</dbReference>
<evidence type="ECO:0000256" key="9">
    <source>
        <dbReference type="HAMAP-Rule" id="MF_00131"/>
    </source>
</evidence>
<keyword evidence="12" id="KW-1185">Reference proteome</keyword>
<dbReference type="HAMAP" id="MF_00131">
    <property type="entry name" value="Trp_synth_alpha"/>
    <property type="match status" value="1"/>
</dbReference>